<dbReference type="Pfam" id="PF21938">
    <property type="entry name" value="CAP_N"/>
    <property type="match status" value="1"/>
</dbReference>
<protein>
    <recommendedName>
        <fullName evidence="6">Adenylyl cyclase-associated protein</fullName>
    </recommendedName>
</protein>
<keyword evidence="11" id="KW-1185">Reference proteome</keyword>
<feature type="compositionally biased region" description="Low complexity" evidence="8">
    <location>
        <begin position="235"/>
        <end position="251"/>
    </location>
</feature>
<reference evidence="10 11" key="1">
    <citation type="submission" date="2021-02" db="EMBL/GenBank/DDBJ databases">
        <title>Plant Genome Project.</title>
        <authorList>
            <person name="Zhang R.-G."/>
        </authorList>
    </citation>
    <scope>NUCLEOTIDE SEQUENCE [LARGE SCALE GENOMIC DNA]</scope>
    <source>
        <tissue evidence="10">Leaves</tissue>
    </source>
</reference>
<dbReference type="InterPro" id="IPR016098">
    <property type="entry name" value="CAP/MinC_C"/>
</dbReference>
<comment type="catalytic activity">
    <reaction evidence="1">
        <text>Hydrolysis of (1-&gt;3)-beta-D-glucosidic linkages in (1-&gt;3)-beta-D-glucans.</text>
        <dbReference type="EC" id="3.2.1.39"/>
    </reaction>
</comment>
<dbReference type="InterPro" id="IPR013992">
    <property type="entry name" value="Adenylate_cyclase-assoc_CAP_N"/>
</dbReference>
<dbReference type="Gene3D" id="1.25.40.330">
    <property type="entry name" value="Adenylate cyclase-associated CAP, N-terminal domain"/>
    <property type="match status" value="1"/>
</dbReference>
<dbReference type="InterPro" id="IPR006599">
    <property type="entry name" value="CARP_motif"/>
</dbReference>
<evidence type="ECO:0000313" key="11">
    <source>
        <dbReference type="Proteomes" id="UP000827721"/>
    </source>
</evidence>
<evidence type="ECO:0000256" key="6">
    <source>
        <dbReference type="RuleBase" id="RU000647"/>
    </source>
</evidence>
<sequence length="872" mass="94169">MEEKLVQRLEAAVLRLEALSGQGGVDSGGADAASDPSIVAFEDMMGQYLSKVSTLAGKIGGQVLDVTKIVEQAFSAQKDLLIKVKQTQKPDMAGLAEFLKPLNEVIARANAMTEGRRSDFFNHLKAATDSLTALAWIVFTGKDCGMSMPIAHVEESWHMAEFYNNKILVEYKTKDPNHVEWAKALKELYLPGLRDYVKSHYPLGPVWSATGKKVTSAPSKAPTPGRPAPPPPPSGSLFSSESSKASSSGPKQGMSAVFQEISSGKPVTAGLRKVTDDMKTKNRADRTGVVAVIEKEGRTASPSFSKAGPPKLELQMGRKWVVENQIGKKNLVIEDCDAKQSVYIYGCKDSVLQIQGKVNNITIDKCTKMGVVFNGVVAACEVVNCNGVEVQCQGSAPTISVDNTGGCQLYLSKDSLETSITTAKSSEINVLVPGAQPDGDWVCSRASVLPSIICHNNSFMFIRTDNLKLLQSPTLEANWLLLLPMNLNHGWEVSYRRVKPFYSLVSCGEWHVVCLKDKKVVLVVYAVQEFSGVGSQSFIGVNYGQVADNLPPPATTAKLLQSTSIQKVRLYGSDPAIIKALANTGIGIVIGTGNGDIPALASDPNAAAQWVNSNVLPFYPASKIILITVGNEVMISNDPNMISQLLPAMQNLQNALNSASLGGKIKVSTVHAMSVLAQSAPPSSGLFIPGLQDTMRRLLQFLKDNGSPFAINPYPFFAYQSDPRPETLAFCLFQPNSGRVDSGTGIKYMNMFDAQVDAVHSALNAMGFKEVEIVVAETGWPYRGDPNEVGPSVENAKAYNGNLINHLRSLVGTPLMPTKSVDTYIFALYDENQKPGPASERAFGLFKPDLSATYDVGLSKSSQVRHNQCYHF</sequence>
<dbReference type="InterPro" id="IPR036223">
    <property type="entry name" value="CAP_C_sf"/>
</dbReference>
<gene>
    <name evidence="10" type="ORF">JRO89_XS02G0046600</name>
</gene>
<evidence type="ECO:0000256" key="5">
    <source>
        <dbReference type="ARBA" id="ARBA00023295"/>
    </source>
</evidence>
<evidence type="ECO:0000256" key="4">
    <source>
        <dbReference type="ARBA" id="ARBA00022801"/>
    </source>
</evidence>
<dbReference type="PROSITE" id="PS01088">
    <property type="entry name" value="CAP_1"/>
    <property type="match status" value="1"/>
</dbReference>
<evidence type="ECO:0000256" key="7">
    <source>
        <dbReference type="RuleBase" id="RU004335"/>
    </source>
</evidence>
<dbReference type="Pfam" id="PF08603">
    <property type="entry name" value="CAP_C"/>
    <property type="match status" value="1"/>
</dbReference>
<accession>A0ABQ8IEW0</accession>
<dbReference type="Gene3D" id="2.160.20.70">
    <property type="match status" value="1"/>
</dbReference>
<dbReference type="Pfam" id="PF00332">
    <property type="entry name" value="Glyco_hydro_17"/>
    <property type="match status" value="1"/>
</dbReference>
<keyword evidence="5" id="KW-0326">Glycosidase</keyword>
<dbReference type="InterPro" id="IPR013912">
    <property type="entry name" value="Adenylate_cyclase-assoc_CAP_C"/>
</dbReference>
<dbReference type="Pfam" id="PF01213">
    <property type="entry name" value="CAP_N-CM"/>
    <property type="match status" value="1"/>
</dbReference>
<dbReference type="PANTHER" id="PTHR10652:SF0">
    <property type="entry name" value="ADENYLYL CYCLASE-ASSOCIATED PROTEIN"/>
    <property type="match status" value="1"/>
</dbReference>
<dbReference type="PANTHER" id="PTHR10652">
    <property type="entry name" value="ADENYLYL CYCLASE-ASSOCIATED PROTEIN"/>
    <property type="match status" value="1"/>
</dbReference>
<evidence type="ECO:0000313" key="10">
    <source>
        <dbReference type="EMBL" id="KAH7575096.1"/>
    </source>
</evidence>
<evidence type="ECO:0000256" key="3">
    <source>
        <dbReference type="ARBA" id="ARBA00008773"/>
    </source>
</evidence>
<dbReference type="InterPro" id="IPR001837">
    <property type="entry name" value="Adenylate_cyclase-assoc_CAP"/>
</dbReference>
<evidence type="ECO:0000256" key="8">
    <source>
        <dbReference type="SAM" id="MobiDB-lite"/>
    </source>
</evidence>
<dbReference type="InterPro" id="IPR018106">
    <property type="entry name" value="CAP_CS_N"/>
</dbReference>
<dbReference type="InterPro" id="IPR000490">
    <property type="entry name" value="Glyco_hydro_17"/>
</dbReference>
<evidence type="ECO:0000256" key="1">
    <source>
        <dbReference type="ARBA" id="ARBA00000382"/>
    </source>
</evidence>
<evidence type="ECO:0000259" key="9">
    <source>
        <dbReference type="PROSITE" id="PS51329"/>
    </source>
</evidence>
<comment type="similarity">
    <text evidence="3 7">Belongs to the glycosyl hydrolase 17 family.</text>
</comment>
<evidence type="ECO:0000256" key="2">
    <source>
        <dbReference type="ARBA" id="ARBA00007659"/>
    </source>
</evidence>
<comment type="caution">
    <text evidence="10">The sequence shown here is derived from an EMBL/GenBank/DDBJ whole genome shotgun (WGS) entry which is preliminary data.</text>
</comment>
<keyword evidence="4" id="KW-0378">Hydrolase</keyword>
<name>A0ABQ8IEW0_9ROSI</name>
<feature type="compositionally biased region" description="Pro residues" evidence="8">
    <location>
        <begin position="224"/>
        <end position="234"/>
    </location>
</feature>
<dbReference type="InterPro" id="IPR017853">
    <property type="entry name" value="GH"/>
</dbReference>
<proteinExistence type="inferred from homology"/>
<dbReference type="SUPFAM" id="SSF69340">
    <property type="entry name" value="C-terminal domain of adenylylcyclase associated protein"/>
    <property type="match status" value="1"/>
</dbReference>
<dbReference type="PROSITE" id="PS51329">
    <property type="entry name" value="C_CAP_COFACTOR_C"/>
    <property type="match status" value="1"/>
</dbReference>
<feature type="region of interest" description="Disordered" evidence="8">
    <location>
        <begin position="212"/>
        <end position="253"/>
    </location>
</feature>
<dbReference type="Proteomes" id="UP000827721">
    <property type="component" value="Unassembled WGS sequence"/>
</dbReference>
<dbReference type="InterPro" id="IPR053950">
    <property type="entry name" value="CAP_N"/>
</dbReference>
<dbReference type="SUPFAM" id="SSF101278">
    <property type="entry name" value="N-terminal domain of adenylylcyclase associated protein, CAP"/>
    <property type="match status" value="1"/>
</dbReference>
<dbReference type="InterPro" id="IPR036222">
    <property type="entry name" value="CAP_N_sf"/>
</dbReference>
<organism evidence="10 11">
    <name type="scientific">Xanthoceras sorbifolium</name>
    <dbReference type="NCBI Taxonomy" id="99658"/>
    <lineage>
        <taxon>Eukaryota</taxon>
        <taxon>Viridiplantae</taxon>
        <taxon>Streptophyta</taxon>
        <taxon>Embryophyta</taxon>
        <taxon>Tracheophyta</taxon>
        <taxon>Spermatophyta</taxon>
        <taxon>Magnoliopsida</taxon>
        <taxon>eudicotyledons</taxon>
        <taxon>Gunneridae</taxon>
        <taxon>Pentapetalae</taxon>
        <taxon>rosids</taxon>
        <taxon>malvids</taxon>
        <taxon>Sapindales</taxon>
        <taxon>Sapindaceae</taxon>
        <taxon>Xanthoceroideae</taxon>
        <taxon>Xanthoceras</taxon>
    </lineage>
</organism>
<dbReference type="Gene3D" id="3.20.20.80">
    <property type="entry name" value="Glycosidases"/>
    <property type="match status" value="1"/>
</dbReference>
<dbReference type="EMBL" id="JAFEMO010000002">
    <property type="protein sequence ID" value="KAH7575096.1"/>
    <property type="molecule type" value="Genomic_DNA"/>
</dbReference>
<feature type="domain" description="C-CAP/cofactor C-like" evidence="9">
    <location>
        <begin position="309"/>
        <end position="448"/>
    </location>
</feature>
<dbReference type="InterPro" id="IPR017901">
    <property type="entry name" value="C-CAP_CF_C-like"/>
</dbReference>
<dbReference type="SUPFAM" id="SSF51445">
    <property type="entry name" value="(Trans)glycosidases"/>
    <property type="match status" value="1"/>
</dbReference>
<comment type="similarity">
    <text evidence="2 6">Belongs to the CAP family.</text>
</comment>
<dbReference type="SMART" id="SM00673">
    <property type="entry name" value="CARP"/>
    <property type="match status" value="2"/>
</dbReference>